<dbReference type="OrthoDB" id="3511049at2759"/>
<dbReference type="Pfam" id="PF10544">
    <property type="entry name" value="T5orf172"/>
    <property type="match status" value="1"/>
</dbReference>
<feature type="domain" description="Bacteriophage T5 Orf172 DNA-binding" evidence="2">
    <location>
        <begin position="390"/>
        <end position="482"/>
    </location>
</feature>
<feature type="compositionally biased region" description="Polar residues" evidence="1">
    <location>
        <begin position="29"/>
        <end position="40"/>
    </location>
</feature>
<feature type="compositionally biased region" description="Polar residues" evidence="1">
    <location>
        <begin position="68"/>
        <end position="77"/>
    </location>
</feature>
<accession>A0A395TA15</accession>
<evidence type="ECO:0000313" key="3">
    <source>
        <dbReference type="EMBL" id="RGP81347.1"/>
    </source>
</evidence>
<dbReference type="InterPro" id="IPR053006">
    <property type="entry name" value="Meiosis_regulatory"/>
</dbReference>
<dbReference type="AlphaFoldDB" id="A0A395TA15"/>
<comment type="caution">
    <text evidence="3">The sequence shown here is derived from an EMBL/GenBank/DDBJ whole genome shotgun (WGS) entry which is preliminary data.</text>
</comment>
<protein>
    <recommendedName>
        <fullName evidence="2">Bacteriophage T5 Orf172 DNA-binding domain-containing protein</fullName>
    </recommendedName>
</protein>
<dbReference type="Proteomes" id="UP000266234">
    <property type="component" value="Unassembled WGS sequence"/>
</dbReference>
<dbReference type="PANTHER" id="PTHR28094">
    <property type="entry name" value="MEIOTICALLY UP-REGULATED GENE 113 PROTEIN"/>
    <property type="match status" value="1"/>
</dbReference>
<evidence type="ECO:0000259" key="2">
    <source>
        <dbReference type="SMART" id="SM00974"/>
    </source>
</evidence>
<dbReference type="STRING" id="694270.A0A395TA15"/>
<name>A0A395TA15_9HYPO</name>
<evidence type="ECO:0000313" key="4">
    <source>
        <dbReference type="Proteomes" id="UP000266234"/>
    </source>
</evidence>
<sequence length="519" mass="58529">MTTNNSENSVTPTSVSGFLEPREEHSKSESCISPPTSPSLTKGALARETRRPAANKYSPLSPPPTPRKLQSTTVKRNQTTHRSDDVATLRTRLAIDDKKCGAIVETKGGVCRRWSPAANRIAVTSKLQSIVGLTQSSTELEGNLDELSNLVHCQEHCIGPPKTKRIGIWIQTFPVGEPNATILIPREIRQLLDLDSSRCIGEVDKTDPRCTKHIGGQRVYNCVRTIAGIIEPNVYLNEPYLNGMLKVLETNMYCPDHINKRPLQNVSTWKSSIEKIRDKYHDKPVGSTICDEAGVTIDPQNRGASPGTPPLARAMAASPGSARSSIPKFDGDLSTYWQHEHVYKISPFVIRERSRGLDDHKSSYDKIEEKMKKSLGEERESGYIYVYEVEGNSGFVKIGFTGRSVKDRLADWEHDCNRVPKLVYQYPSATVAKAPNARRVEGLCHAELYHRKTWIYCDCCFKWHHEWFEISSRKAIATVRKWCNWMAKNPYHDVGTLREEEVEKTRDMDKFMKDIAGSI</sequence>
<evidence type="ECO:0000256" key="1">
    <source>
        <dbReference type="SAM" id="MobiDB-lite"/>
    </source>
</evidence>
<gene>
    <name evidence="3" type="ORF">FLONG3_491</name>
</gene>
<feature type="compositionally biased region" description="Polar residues" evidence="1">
    <location>
        <begin position="1"/>
        <end position="16"/>
    </location>
</feature>
<feature type="region of interest" description="Disordered" evidence="1">
    <location>
        <begin position="1"/>
        <end position="84"/>
    </location>
</feature>
<keyword evidence="4" id="KW-1185">Reference proteome</keyword>
<organism evidence="3 4">
    <name type="scientific">Fusarium longipes</name>
    <dbReference type="NCBI Taxonomy" id="694270"/>
    <lineage>
        <taxon>Eukaryota</taxon>
        <taxon>Fungi</taxon>
        <taxon>Dikarya</taxon>
        <taxon>Ascomycota</taxon>
        <taxon>Pezizomycotina</taxon>
        <taxon>Sordariomycetes</taxon>
        <taxon>Hypocreomycetidae</taxon>
        <taxon>Hypocreales</taxon>
        <taxon>Nectriaceae</taxon>
        <taxon>Fusarium</taxon>
    </lineage>
</organism>
<dbReference type="PANTHER" id="PTHR28094:SF1">
    <property type="entry name" value="MEIOTICALLY UP-REGULATED GENE 113 PROTEIN"/>
    <property type="match status" value="1"/>
</dbReference>
<proteinExistence type="predicted"/>
<dbReference type="EMBL" id="PXOG01000011">
    <property type="protein sequence ID" value="RGP81347.1"/>
    <property type="molecule type" value="Genomic_DNA"/>
</dbReference>
<dbReference type="InterPro" id="IPR018306">
    <property type="entry name" value="Phage_T5_Orf172_DNA-bd"/>
</dbReference>
<reference evidence="3 4" key="1">
    <citation type="journal article" date="2018" name="PLoS Pathog.">
        <title>Evolution of structural diversity of trichothecenes, a family of toxins produced by plant pathogenic and entomopathogenic fungi.</title>
        <authorList>
            <person name="Proctor R.H."/>
            <person name="McCormick S.P."/>
            <person name="Kim H.S."/>
            <person name="Cardoza R.E."/>
            <person name="Stanley A.M."/>
            <person name="Lindo L."/>
            <person name="Kelly A."/>
            <person name="Brown D.W."/>
            <person name="Lee T."/>
            <person name="Vaughan M.M."/>
            <person name="Alexander N.J."/>
            <person name="Busman M."/>
            <person name="Gutierrez S."/>
        </authorList>
    </citation>
    <scope>NUCLEOTIDE SEQUENCE [LARGE SCALE GENOMIC DNA]</scope>
    <source>
        <strain evidence="3 4">NRRL 20695</strain>
    </source>
</reference>
<dbReference type="SMART" id="SM00974">
    <property type="entry name" value="T5orf172"/>
    <property type="match status" value="1"/>
</dbReference>
<feature type="region of interest" description="Disordered" evidence="1">
    <location>
        <begin position="295"/>
        <end position="315"/>
    </location>
</feature>